<evidence type="ECO:0000256" key="14">
    <source>
        <dbReference type="RuleBase" id="RU362096"/>
    </source>
</evidence>
<dbReference type="GO" id="GO:0048468">
    <property type="term" value="P:cell development"/>
    <property type="evidence" value="ECO:0007669"/>
    <property type="project" value="UniProtKB-ARBA"/>
</dbReference>
<dbReference type="Gene3D" id="3.30.505.10">
    <property type="entry name" value="SH2 domain"/>
    <property type="match status" value="1"/>
</dbReference>
<organism evidence="19 20">
    <name type="scientific">Mytilus edulis</name>
    <name type="common">Blue mussel</name>
    <dbReference type="NCBI Taxonomy" id="6550"/>
    <lineage>
        <taxon>Eukaryota</taxon>
        <taxon>Metazoa</taxon>
        <taxon>Spiralia</taxon>
        <taxon>Lophotrochozoa</taxon>
        <taxon>Mollusca</taxon>
        <taxon>Bivalvia</taxon>
        <taxon>Autobranchia</taxon>
        <taxon>Pteriomorphia</taxon>
        <taxon>Mytilida</taxon>
        <taxon>Mytiloidea</taxon>
        <taxon>Mytilidae</taxon>
        <taxon>Mytilinae</taxon>
        <taxon>Mytilus</taxon>
    </lineage>
</organism>
<keyword evidence="6 13" id="KW-0067">ATP-binding</keyword>
<dbReference type="Pfam" id="PF07714">
    <property type="entry name" value="PK_Tyr_Ser-Thr"/>
    <property type="match status" value="3"/>
</dbReference>
<evidence type="ECO:0000256" key="8">
    <source>
        <dbReference type="ARBA" id="ARBA00023136"/>
    </source>
</evidence>
<keyword evidence="4 13" id="KW-0547">Nucleotide-binding</keyword>
<dbReference type="InterPro" id="IPR000980">
    <property type="entry name" value="SH2"/>
</dbReference>
<comment type="catalytic activity">
    <reaction evidence="10 14">
        <text>L-tyrosyl-[protein] + ATP = O-phospho-L-tyrosyl-[protein] + ADP + H(+)</text>
        <dbReference type="Rhea" id="RHEA:10596"/>
        <dbReference type="Rhea" id="RHEA-COMP:10136"/>
        <dbReference type="Rhea" id="RHEA-COMP:20101"/>
        <dbReference type="ChEBI" id="CHEBI:15378"/>
        <dbReference type="ChEBI" id="CHEBI:30616"/>
        <dbReference type="ChEBI" id="CHEBI:46858"/>
        <dbReference type="ChEBI" id="CHEBI:61978"/>
        <dbReference type="ChEBI" id="CHEBI:456216"/>
        <dbReference type="EC" id="2.7.10.2"/>
    </reaction>
</comment>
<evidence type="ECO:0000256" key="3">
    <source>
        <dbReference type="ARBA" id="ARBA00022679"/>
    </source>
</evidence>
<gene>
    <name evidence="19" type="ORF">MEDL_53516</name>
</gene>
<dbReference type="SUPFAM" id="SSF50044">
    <property type="entry name" value="SH3-domain"/>
    <property type="match status" value="1"/>
</dbReference>
<dbReference type="SMART" id="SM00326">
    <property type="entry name" value="SH3"/>
    <property type="match status" value="1"/>
</dbReference>
<evidence type="ECO:0000256" key="2">
    <source>
        <dbReference type="ARBA" id="ARBA00022443"/>
    </source>
</evidence>
<dbReference type="PROSITE" id="PS00109">
    <property type="entry name" value="PROTEIN_KINASE_TYR"/>
    <property type="match status" value="1"/>
</dbReference>
<dbReference type="Pfam" id="PF00018">
    <property type="entry name" value="SH3_1"/>
    <property type="match status" value="1"/>
</dbReference>
<dbReference type="GO" id="GO:0004715">
    <property type="term" value="F:non-membrane spanning protein tyrosine kinase activity"/>
    <property type="evidence" value="ECO:0007669"/>
    <property type="project" value="UniProtKB-EC"/>
</dbReference>
<sequence>MGGCLGKPEQGGNKPPSRTDVNNGGPTISPHDVTLTVNNPSSPVRPLPPPPGSTSGLVMRALYDFDAINDDDLSFKKGDKLEVDEASTNCDWWMARHLTSGQQGYIPSNYVTKDDDSPQAQDWWYNVERKEADKQLLLPGNPQGTFLVRESADKQSYVLSIRDHDTKMNDACVKHYRIRKMDNGGFYISPRRTFPGLLKLIQHYQGVGDGLCCQLTVPCPKLPPQVQFRELEVARESVKLNKKLGAGCFGDVHAGKWRNTVDVAVKTLKQGAMTAEDFLSEAKLMHKLRHRKLVQLLAVCTATEPIWIITEMMVNGSLLDYLRKDEGKSIKLPVIVDMAAQIADGMAYLETENFVHRDLRAANILVGERNDVKVADFGLARLIQEDIYEAHEHTKFPIKWTAPEAAFDRKFSIKSDVWSYGVLLYELITFGRVPYPGKFSIKSDVWSYGVLLYELITFGRVPYPGKFSIKSDVWSYGVLLYELITFGRVPYPGKLSIKSDVWSYGVLLYELITFGRVPYPGKFSIKSDVWSYGVLLYELITFGRVPYPGMTGHDVLSKVESGVRMAKPTGGPIPCPDPYYDIMLQCWKKLAETRPTFAFLHDFFDNYFVTAEGSYREASCD</sequence>
<dbReference type="InterPro" id="IPR001245">
    <property type="entry name" value="Ser-Thr/Tyr_kinase_cat_dom"/>
</dbReference>
<dbReference type="Pfam" id="PF00017">
    <property type="entry name" value="SH2"/>
    <property type="match status" value="1"/>
</dbReference>
<keyword evidence="9 14" id="KW-0829">Tyrosine-protein kinase</keyword>
<evidence type="ECO:0000256" key="1">
    <source>
        <dbReference type="ARBA" id="ARBA00004308"/>
    </source>
</evidence>
<dbReference type="FunFam" id="1.10.510.10:FF:001512">
    <property type="entry name" value="Receptor tyrosine-protein kinase erbB-2"/>
    <property type="match status" value="1"/>
</dbReference>
<dbReference type="PROSITE" id="PS50002">
    <property type="entry name" value="SH3"/>
    <property type="match status" value="1"/>
</dbReference>
<evidence type="ECO:0000259" key="16">
    <source>
        <dbReference type="PROSITE" id="PS50001"/>
    </source>
</evidence>
<evidence type="ECO:0000256" key="15">
    <source>
        <dbReference type="SAM" id="MobiDB-lite"/>
    </source>
</evidence>
<dbReference type="PROSITE" id="PS50011">
    <property type="entry name" value="PROTEIN_KINASE_DOM"/>
    <property type="match status" value="1"/>
</dbReference>
<dbReference type="Proteomes" id="UP000683360">
    <property type="component" value="Unassembled WGS sequence"/>
</dbReference>
<dbReference type="PANTHER" id="PTHR24418">
    <property type="entry name" value="TYROSINE-PROTEIN KINASE"/>
    <property type="match status" value="1"/>
</dbReference>
<dbReference type="Gene3D" id="3.30.200.20">
    <property type="entry name" value="Phosphorylase Kinase, domain 1"/>
    <property type="match status" value="1"/>
</dbReference>
<keyword evidence="7 11" id="KW-0727">SH2 domain</keyword>
<dbReference type="SUPFAM" id="SSF55550">
    <property type="entry name" value="SH2 domain"/>
    <property type="match status" value="1"/>
</dbReference>
<evidence type="ECO:0000313" key="19">
    <source>
        <dbReference type="EMBL" id="CAG2241274.1"/>
    </source>
</evidence>
<dbReference type="SMART" id="SM00219">
    <property type="entry name" value="TyrKc"/>
    <property type="match status" value="1"/>
</dbReference>
<evidence type="ECO:0000256" key="7">
    <source>
        <dbReference type="ARBA" id="ARBA00022999"/>
    </source>
</evidence>
<keyword evidence="2 12" id="KW-0728">SH3 domain</keyword>
<dbReference type="InterPro" id="IPR000719">
    <property type="entry name" value="Prot_kinase_dom"/>
</dbReference>
<dbReference type="InterPro" id="IPR017441">
    <property type="entry name" value="Protein_kinase_ATP_BS"/>
</dbReference>
<protein>
    <recommendedName>
        <fullName evidence="14">Tyrosine-protein kinase</fullName>
        <ecNumber evidence="14">2.7.10.2</ecNumber>
    </recommendedName>
</protein>
<evidence type="ECO:0000256" key="6">
    <source>
        <dbReference type="ARBA" id="ARBA00022840"/>
    </source>
</evidence>
<feature type="compositionally biased region" description="Pro residues" evidence="15">
    <location>
        <begin position="43"/>
        <end position="52"/>
    </location>
</feature>
<dbReference type="PRINTS" id="PR00109">
    <property type="entry name" value="TYRKINASE"/>
</dbReference>
<evidence type="ECO:0000256" key="4">
    <source>
        <dbReference type="ARBA" id="ARBA00022741"/>
    </source>
</evidence>
<dbReference type="SMART" id="SM00252">
    <property type="entry name" value="SH2"/>
    <property type="match status" value="1"/>
</dbReference>
<comment type="caution">
    <text evidence="19">The sequence shown here is derived from an EMBL/GenBank/DDBJ whole genome shotgun (WGS) entry which is preliminary data.</text>
</comment>
<dbReference type="PRINTS" id="PR00401">
    <property type="entry name" value="SH2DOMAIN"/>
</dbReference>
<proteinExistence type="inferred from homology"/>
<dbReference type="InterPro" id="IPR036860">
    <property type="entry name" value="SH2_dom_sf"/>
</dbReference>
<keyword evidence="8" id="KW-0472">Membrane</keyword>
<name>A0A8S3U615_MYTED</name>
<dbReference type="GO" id="GO:0050793">
    <property type="term" value="P:regulation of developmental process"/>
    <property type="evidence" value="ECO:0007669"/>
    <property type="project" value="UniProtKB-ARBA"/>
</dbReference>
<reference evidence="19" key="1">
    <citation type="submission" date="2021-03" db="EMBL/GenBank/DDBJ databases">
        <authorList>
            <person name="Bekaert M."/>
        </authorList>
    </citation>
    <scope>NUCLEOTIDE SEQUENCE</scope>
</reference>
<dbReference type="InterPro" id="IPR050198">
    <property type="entry name" value="Non-receptor_tyrosine_kinases"/>
</dbReference>
<evidence type="ECO:0000259" key="18">
    <source>
        <dbReference type="PROSITE" id="PS50011"/>
    </source>
</evidence>
<feature type="region of interest" description="Disordered" evidence="15">
    <location>
        <begin position="1"/>
        <end position="53"/>
    </location>
</feature>
<dbReference type="AlphaFoldDB" id="A0A8S3U615"/>
<dbReference type="Gene3D" id="2.30.30.40">
    <property type="entry name" value="SH3 Domains"/>
    <property type="match status" value="1"/>
</dbReference>
<dbReference type="OrthoDB" id="4062651at2759"/>
<keyword evidence="5 14" id="KW-0418">Kinase</keyword>
<evidence type="ECO:0000256" key="12">
    <source>
        <dbReference type="PROSITE-ProRule" id="PRU00192"/>
    </source>
</evidence>
<evidence type="ECO:0000256" key="11">
    <source>
        <dbReference type="PROSITE-ProRule" id="PRU00191"/>
    </source>
</evidence>
<feature type="domain" description="SH2" evidence="16">
    <location>
        <begin position="93"/>
        <end position="219"/>
    </location>
</feature>
<feature type="domain" description="Protein kinase" evidence="18">
    <location>
        <begin position="238"/>
        <end position="604"/>
    </location>
</feature>
<dbReference type="EC" id="2.7.10.2" evidence="14"/>
<dbReference type="PRINTS" id="PR00452">
    <property type="entry name" value="SH3DOMAIN"/>
</dbReference>
<dbReference type="InterPro" id="IPR020635">
    <property type="entry name" value="Tyr_kinase_cat_dom"/>
</dbReference>
<dbReference type="InterPro" id="IPR001452">
    <property type="entry name" value="SH3_domain"/>
</dbReference>
<dbReference type="GO" id="GO:0012505">
    <property type="term" value="C:endomembrane system"/>
    <property type="evidence" value="ECO:0007669"/>
    <property type="project" value="UniProtKB-SubCell"/>
</dbReference>
<feature type="binding site" evidence="13">
    <location>
        <position position="266"/>
    </location>
    <ligand>
        <name>ATP</name>
        <dbReference type="ChEBI" id="CHEBI:30616"/>
    </ligand>
</feature>
<evidence type="ECO:0000256" key="5">
    <source>
        <dbReference type="ARBA" id="ARBA00022777"/>
    </source>
</evidence>
<comment type="subcellular location">
    <subcellularLocation>
        <location evidence="1">Endomembrane system</location>
    </subcellularLocation>
</comment>
<accession>A0A8S3U615</accession>
<dbReference type="CDD" id="cd11845">
    <property type="entry name" value="SH3_Src_like"/>
    <property type="match status" value="1"/>
</dbReference>
<dbReference type="SUPFAM" id="SSF56112">
    <property type="entry name" value="Protein kinase-like (PK-like)"/>
    <property type="match status" value="5"/>
</dbReference>
<dbReference type="EMBL" id="CAJPWZ010002582">
    <property type="protein sequence ID" value="CAG2241274.1"/>
    <property type="molecule type" value="Genomic_DNA"/>
</dbReference>
<dbReference type="GO" id="GO:0030182">
    <property type="term" value="P:neuron differentiation"/>
    <property type="evidence" value="ECO:0007669"/>
    <property type="project" value="UniProtKB-ARBA"/>
</dbReference>
<evidence type="ECO:0000256" key="13">
    <source>
        <dbReference type="PROSITE-ProRule" id="PRU10141"/>
    </source>
</evidence>
<keyword evidence="20" id="KW-1185">Reference proteome</keyword>
<dbReference type="FunFam" id="3.30.200.20:FF:000053">
    <property type="entry name" value="Tyrosine-protein kinase"/>
    <property type="match status" value="1"/>
</dbReference>
<evidence type="ECO:0000256" key="10">
    <source>
        <dbReference type="ARBA" id="ARBA00051245"/>
    </source>
</evidence>
<dbReference type="InterPro" id="IPR011009">
    <property type="entry name" value="Kinase-like_dom_sf"/>
</dbReference>
<keyword evidence="3 14" id="KW-0808">Transferase</keyword>
<dbReference type="CDD" id="cd09933">
    <property type="entry name" value="SH2_Src_family"/>
    <property type="match status" value="1"/>
</dbReference>
<comment type="similarity">
    <text evidence="14">Belongs to the protein kinase superfamily. Tyr protein kinase family.</text>
</comment>
<evidence type="ECO:0000259" key="17">
    <source>
        <dbReference type="PROSITE" id="PS50002"/>
    </source>
</evidence>
<evidence type="ECO:0000256" key="9">
    <source>
        <dbReference type="ARBA" id="ARBA00023137"/>
    </source>
</evidence>
<feature type="domain" description="SH3" evidence="17">
    <location>
        <begin position="54"/>
        <end position="116"/>
    </location>
</feature>
<dbReference type="InterPro" id="IPR036028">
    <property type="entry name" value="SH3-like_dom_sf"/>
</dbReference>
<dbReference type="PROSITE" id="PS00107">
    <property type="entry name" value="PROTEIN_KINASE_ATP"/>
    <property type="match status" value="1"/>
</dbReference>
<dbReference type="Gene3D" id="1.10.510.10">
    <property type="entry name" value="Transferase(Phosphotransferase) domain 1"/>
    <property type="match status" value="5"/>
</dbReference>
<evidence type="ECO:0000313" key="20">
    <source>
        <dbReference type="Proteomes" id="UP000683360"/>
    </source>
</evidence>
<dbReference type="GO" id="GO:0005524">
    <property type="term" value="F:ATP binding"/>
    <property type="evidence" value="ECO:0007669"/>
    <property type="project" value="UniProtKB-UniRule"/>
</dbReference>
<dbReference type="PROSITE" id="PS50001">
    <property type="entry name" value="SH2"/>
    <property type="match status" value="1"/>
</dbReference>
<dbReference type="InterPro" id="IPR008266">
    <property type="entry name" value="Tyr_kinase_AS"/>
</dbReference>